<dbReference type="SUPFAM" id="SSF53098">
    <property type="entry name" value="Ribonuclease H-like"/>
    <property type="match status" value="1"/>
</dbReference>
<dbReference type="GO" id="GO:0004523">
    <property type="term" value="F:RNA-DNA hybrid ribonuclease activity"/>
    <property type="evidence" value="ECO:0007669"/>
    <property type="project" value="InterPro"/>
</dbReference>
<dbReference type="PANTHER" id="PTHR47074">
    <property type="entry name" value="BNAC02G40300D PROTEIN"/>
    <property type="match status" value="1"/>
</dbReference>
<proteinExistence type="predicted"/>
<dbReference type="InterPro" id="IPR002156">
    <property type="entry name" value="RNaseH_domain"/>
</dbReference>
<feature type="domain" description="RNase H type-1" evidence="1">
    <location>
        <begin position="270"/>
        <end position="348"/>
    </location>
</feature>
<sequence>MCEIHAELKTLSGNEDDLLSKTSTNMKRKFDKYWGSFETIPKLLIISVVLDPRYKLQYVSFCFDELYGSEKIEEMRKEIKDLLQGLYGFYGGAESFSAEKLVSEVEMKKETDEGSQRVSHSSKFRKLLESRDCMELSTEIDRYECGFILSPVQELWYCQELKYAKLDWLPKKALSHRHYMNFLEFISDVASKTSPMELKIFCIACWRLWFLRNSFCHNGEKFNYYDVIWWSRNYVAECQSPDQVRTPCFGRVNNSIVCWSAPSLGIYKINCNVVTNMINHRVGIDIVIRDSDGSVMASCSQFLVASSNNNVARIMAILRGILFSKDCGLSPCVLEFDKKVVVERVLNRNL</sequence>
<dbReference type="Pfam" id="PF14372">
    <property type="entry name" value="hAT-like_RNase-H"/>
    <property type="match status" value="1"/>
</dbReference>
<dbReference type="Proteomes" id="UP001168877">
    <property type="component" value="Unassembled WGS sequence"/>
</dbReference>
<dbReference type="EMBL" id="JAUESC010000386">
    <property type="protein sequence ID" value="KAK0577620.1"/>
    <property type="molecule type" value="Genomic_DNA"/>
</dbReference>
<evidence type="ECO:0000313" key="3">
    <source>
        <dbReference type="EMBL" id="KAK0577620.1"/>
    </source>
</evidence>
<comment type="caution">
    <text evidence="3">The sequence shown here is derived from an EMBL/GenBank/DDBJ whole genome shotgun (WGS) entry which is preliminary data.</text>
</comment>
<dbReference type="InterPro" id="IPR025525">
    <property type="entry name" value="hAT-like_transposase_RNase-H"/>
</dbReference>
<dbReference type="Pfam" id="PF13456">
    <property type="entry name" value="RVT_3"/>
    <property type="match status" value="1"/>
</dbReference>
<dbReference type="InterPro" id="IPR052929">
    <property type="entry name" value="RNase_H-like_EbsB-rel"/>
</dbReference>
<dbReference type="GO" id="GO:0003677">
    <property type="term" value="F:DNA binding"/>
    <property type="evidence" value="ECO:0007669"/>
    <property type="project" value="InterPro"/>
</dbReference>
<evidence type="ECO:0000313" key="4">
    <source>
        <dbReference type="Proteomes" id="UP001168877"/>
    </source>
</evidence>
<evidence type="ECO:0000259" key="1">
    <source>
        <dbReference type="Pfam" id="PF13456"/>
    </source>
</evidence>
<dbReference type="AlphaFoldDB" id="A0AA39RTH1"/>
<gene>
    <name evidence="3" type="ORF">LWI29_035854</name>
</gene>
<dbReference type="PANTHER" id="PTHR47074:SF11">
    <property type="entry name" value="REVERSE TRANSCRIPTASE-LIKE PROTEIN"/>
    <property type="match status" value="1"/>
</dbReference>
<reference evidence="3" key="2">
    <citation type="submission" date="2023-06" db="EMBL/GenBank/DDBJ databases">
        <authorList>
            <person name="Swenson N.G."/>
            <person name="Wegrzyn J.L."/>
            <person name="Mcevoy S.L."/>
        </authorList>
    </citation>
    <scope>NUCLEOTIDE SEQUENCE</scope>
    <source>
        <strain evidence="3">NS2018</strain>
        <tissue evidence="3">Leaf</tissue>
    </source>
</reference>
<evidence type="ECO:0000259" key="2">
    <source>
        <dbReference type="Pfam" id="PF14372"/>
    </source>
</evidence>
<name>A0AA39RTH1_ACESA</name>
<keyword evidence="4" id="KW-1185">Reference proteome</keyword>
<dbReference type="InterPro" id="IPR012337">
    <property type="entry name" value="RNaseH-like_sf"/>
</dbReference>
<protein>
    <submittedName>
        <fullName evidence="3">Uncharacterized protein</fullName>
    </submittedName>
</protein>
<feature type="domain" description="hAT-like transposase RNase-H fold" evidence="2">
    <location>
        <begin position="1"/>
        <end position="90"/>
    </location>
</feature>
<accession>A0AA39RTH1</accession>
<organism evidence="3 4">
    <name type="scientific">Acer saccharum</name>
    <name type="common">Sugar maple</name>
    <dbReference type="NCBI Taxonomy" id="4024"/>
    <lineage>
        <taxon>Eukaryota</taxon>
        <taxon>Viridiplantae</taxon>
        <taxon>Streptophyta</taxon>
        <taxon>Embryophyta</taxon>
        <taxon>Tracheophyta</taxon>
        <taxon>Spermatophyta</taxon>
        <taxon>Magnoliopsida</taxon>
        <taxon>eudicotyledons</taxon>
        <taxon>Gunneridae</taxon>
        <taxon>Pentapetalae</taxon>
        <taxon>rosids</taxon>
        <taxon>malvids</taxon>
        <taxon>Sapindales</taxon>
        <taxon>Sapindaceae</taxon>
        <taxon>Hippocastanoideae</taxon>
        <taxon>Acereae</taxon>
        <taxon>Acer</taxon>
    </lineage>
</organism>
<reference evidence="3" key="1">
    <citation type="journal article" date="2022" name="Plant J.">
        <title>Strategies of tolerance reflected in two North American maple genomes.</title>
        <authorList>
            <person name="McEvoy S.L."/>
            <person name="Sezen U.U."/>
            <person name="Trouern-Trend A."/>
            <person name="McMahon S.M."/>
            <person name="Schaberg P.G."/>
            <person name="Yang J."/>
            <person name="Wegrzyn J.L."/>
            <person name="Swenson N.G."/>
        </authorList>
    </citation>
    <scope>NUCLEOTIDE SEQUENCE</scope>
    <source>
        <strain evidence="3">NS2018</strain>
    </source>
</reference>